<name>R9IE49_9BACT</name>
<feature type="transmembrane region" description="Helical" evidence="3">
    <location>
        <begin position="71"/>
        <end position="91"/>
    </location>
</feature>
<comment type="caution">
    <text evidence="4">The sequence shown here is derived from an EMBL/GenBank/DDBJ whole genome shotgun (WGS) entry which is preliminary data.</text>
</comment>
<keyword evidence="1" id="KW-0540">Nuclease</keyword>
<evidence type="ECO:0000256" key="3">
    <source>
        <dbReference type="SAM" id="Phobius"/>
    </source>
</evidence>
<dbReference type="Proteomes" id="UP000014200">
    <property type="component" value="Unassembled WGS sequence"/>
</dbReference>
<feature type="transmembrane region" description="Helical" evidence="3">
    <location>
        <begin position="41"/>
        <end position="65"/>
    </location>
</feature>
<keyword evidence="3" id="KW-0472">Membrane</keyword>
<gene>
    <name evidence="4" type="ORF">C802_00359</name>
</gene>
<accession>R9IE49</accession>
<dbReference type="AlphaFoldDB" id="R9IE49"/>
<dbReference type="GO" id="GO:0003723">
    <property type="term" value="F:RNA binding"/>
    <property type="evidence" value="ECO:0007669"/>
    <property type="project" value="InterPro"/>
</dbReference>
<keyword evidence="3" id="KW-1133">Transmembrane helix</keyword>
<evidence type="ECO:0000256" key="2">
    <source>
        <dbReference type="ARBA" id="ARBA00022801"/>
    </source>
</evidence>
<organism evidence="4 5">
    <name type="scientific">Phocaeicola sartorii</name>
    <dbReference type="NCBI Taxonomy" id="671267"/>
    <lineage>
        <taxon>Bacteria</taxon>
        <taxon>Pseudomonadati</taxon>
        <taxon>Bacteroidota</taxon>
        <taxon>Bacteroidia</taxon>
        <taxon>Bacteroidales</taxon>
        <taxon>Bacteroidaceae</taxon>
        <taxon>Phocaeicola</taxon>
    </lineage>
</organism>
<keyword evidence="3" id="KW-0812">Transmembrane</keyword>
<dbReference type="Gene3D" id="3.10.450.30">
    <property type="entry name" value="Microbial ribonucleases"/>
    <property type="match status" value="1"/>
</dbReference>
<reference evidence="4 5" key="1">
    <citation type="submission" date="2013-04" db="EMBL/GenBank/DDBJ databases">
        <title>The Genome Sequence of Bacteroides massiliensis dnLKV3.</title>
        <authorList>
            <consortium name="The Broad Institute Genomics Platform"/>
            <consortium name="The Broad Institute Genome Sequencing Center for Infectious Disease"/>
            <person name="Earl A."/>
            <person name="Xavier R."/>
            <person name="Kuhn K."/>
            <person name="Stappenbeck T."/>
            <person name="Walker B."/>
            <person name="Young S."/>
            <person name="Zeng Q."/>
            <person name="Gargeya S."/>
            <person name="Fitzgerald M."/>
            <person name="Haas B."/>
            <person name="Abouelleil A."/>
            <person name="Allen A.W."/>
            <person name="Alvarado L."/>
            <person name="Arachchi H.M."/>
            <person name="Berlin A.M."/>
            <person name="Chapman S.B."/>
            <person name="Gainer-Dewar J."/>
            <person name="Goldberg J."/>
            <person name="Griggs A."/>
            <person name="Gujja S."/>
            <person name="Hansen M."/>
            <person name="Howarth C."/>
            <person name="Imamovic A."/>
            <person name="Ireland A."/>
            <person name="Larimer J."/>
            <person name="McCowan C."/>
            <person name="Murphy C."/>
            <person name="Pearson M."/>
            <person name="Poon T.W."/>
            <person name="Priest M."/>
            <person name="Roberts A."/>
            <person name="Saif S."/>
            <person name="Shea T."/>
            <person name="Sisk P."/>
            <person name="Sykes S."/>
            <person name="Wortman J."/>
            <person name="Nusbaum C."/>
            <person name="Birren B."/>
        </authorList>
    </citation>
    <scope>NUCLEOTIDE SEQUENCE [LARGE SCALE GENOMIC DNA]</scope>
    <source>
        <strain evidence="5">dnLKV3</strain>
    </source>
</reference>
<feature type="non-terminal residue" evidence="4">
    <location>
        <position position="1"/>
    </location>
</feature>
<dbReference type="SUPFAM" id="SSF53933">
    <property type="entry name" value="Microbial ribonucleases"/>
    <property type="match status" value="1"/>
</dbReference>
<dbReference type="InterPro" id="IPR016191">
    <property type="entry name" value="Ribonuclease/ribotoxin"/>
</dbReference>
<sequence>NPLCYVDENGEFWWIVAAAVIGGVVNAAIHSDQINSVGSFFGYFGVGAAAGALGAVTGGAIAGAVGGLSGVTGGAIIGAGSGAASGAVFGAGNAAMAGGNFGDILSGGLSGAASGALSGAVTGGAFGGAVSYFKGQNVWTGADIAAGRSQFSFKNTPVAGGVKAPKVAVEPDVMPKASQPSKPMASVEQASEMSMSLKTVTEQTGSNYTRFIVEPNGVIHDMKPTIDRINTGELYSFRNDGAVYYNKDASLPSLSGDNVYKEYVHLINPQSATRPGPMRVIVGNDGKWFTPDHYLTIIRIEF</sequence>
<keyword evidence="2" id="KW-0378">Hydrolase</keyword>
<dbReference type="PATRIC" id="fig|1235788.3.peg.359"/>
<dbReference type="EMBL" id="ASSP01000003">
    <property type="protein sequence ID" value="EOS16680.1"/>
    <property type="molecule type" value="Genomic_DNA"/>
</dbReference>
<dbReference type="STRING" id="1235788.C802_00359"/>
<dbReference type="GO" id="GO:0016787">
    <property type="term" value="F:hydrolase activity"/>
    <property type="evidence" value="ECO:0007669"/>
    <property type="project" value="UniProtKB-KW"/>
</dbReference>
<proteinExistence type="predicted"/>
<evidence type="ECO:0000313" key="5">
    <source>
        <dbReference type="Proteomes" id="UP000014200"/>
    </source>
</evidence>
<dbReference type="GO" id="GO:0004540">
    <property type="term" value="F:RNA nuclease activity"/>
    <property type="evidence" value="ECO:0007669"/>
    <property type="project" value="InterPro"/>
</dbReference>
<dbReference type="HOGENOM" id="CLU_926641_0_0_10"/>
<evidence type="ECO:0000313" key="4">
    <source>
        <dbReference type="EMBL" id="EOS16680.1"/>
    </source>
</evidence>
<evidence type="ECO:0000256" key="1">
    <source>
        <dbReference type="ARBA" id="ARBA00022722"/>
    </source>
</evidence>
<protein>
    <submittedName>
        <fullName evidence="4">Uncharacterized protein</fullName>
    </submittedName>
</protein>
<feature type="transmembrane region" description="Helical" evidence="3">
    <location>
        <begin position="12"/>
        <end position="29"/>
    </location>
</feature>
<keyword evidence="5" id="KW-1185">Reference proteome</keyword>